<feature type="transmembrane region" description="Helical" evidence="8">
    <location>
        <begin position="106"/>
        <end position="131"/>
    </location>
</feature>
<keyword evidence="4" id="KW-0997">Cell inner membrane</keyword>
<accession>A0A1H4VWB8</accession>
<dbReference type="PANTHER" id="PTHR43357">
    <property type="entry name" value="INNER MEMBRANE ABC TRANSPORTER PERMEASE PROTEIN YDCV"/>
    <property type="match status" value="1"/>
</dbReference>
<proteinExistence type="inferred from homology"/>
<dbReference type="OrthoDB" id="9815533at2"/>
<keyword evidence="6 8" id="KW-1133">Transmembrane helix</keyword>
<keyword evidence="7 8" id="KW-0472">Membrane</keyword>
<dbReference type="RefSeq" id="WP_092116258.1">
    <property type="nucleotide sequence ID" value="NZ_FNTH01000001.1"/>
</dbReference>
<evidence type="ECO:0000313" key="10">
    <source>
        <dbReference type="EMBL" id="SEC85366.1"/>
    </source>
</evidence>
<dbReference type="EMBL" id="FNTH01000001">
    <property type="protein sequence ID" value="SEC85366.1"/>
    <property type="molecule type" value="Genomic_DNA"/>
</dbReference>
<feature type="transmembrane region" description="Helical" evidence="8">
    <location>
        <begin position="137"/>
        <end position="160"/>
    </location>
</feature>
<dbReference type="GO" id="GO:0055085">
    <property type="term" value="P:transmembrane transport"/>
    <property type="evidence" value="ECO:0007669"/>
    <property type="project" value="InterPro"/>
</dbReference>
<evidence type="ECO:0000256" key="8">
    <source>
        <dbReference type="RuleBase" id="RU363032"/>
    </source>
</evidence>
<feature type="transmembrane region" description="Helical" evidence="8">
    <location>
        <begin position="181"/>
        <end position="206"/>
    </location>
</feature>
<organism evidence="10 11">
    <name type="scientific">Bradyrhizobium erythrophlei</name>
    <dbReference type="NCBI Taxonomy" id="1437360"/>
    <lineage>
        <taxon>Bacteria</taxon>
        <taxon>Pseudomonadati</taxon>
        <taxon>Pseudomonadota</taxon>
        <taxon>Alphaproteobacteria</taxon>
        <taxon>Hyphomicrobiales</taxon>
        <taxon>Nitrobacteraceae</taxon>
        <taxon>Bradyrhizobium</taxon>
    </lineage>
</organism>
<evidence type="ECO:0000256" key="7">
    <source>
        <dbReference type="ARBA" id="ARBA00023136"/>
    </source>
</evidence>
<evidence type="ECO:0000256" key="6">
    <source>
        <dbReference type="ARBA" id="ARBA00022989"/>
    </source>
</evidence>
<dbReference type="SUPFAM" id="SSF161098">
    <property type="entry name" value="MetI-like"/>
    <property type="match status" value="1"/>
</dbReference>
<dbReference type="PROSITE" id="PS50928">
    <property type="entry name" value="ABC_TM1"/>
    <property type="match status" value="1"/>
</dbReference>
<feature type="transmembrane region" description="Helical" evidence="8">
    <location>
        <begin position="239"/>
        <end position="263"/>
    </location>
</feature>
<keyword evidence="5 8" id="KW-0812">Transmembrane</keyword>
<sequence>MIPRSTYQRVLGWVGLLTVLVIIAFLVLPAAVVTIAAFNDKPILSFPPQTWSWRWFGRALAYEDFRQGFFNGLIVTAWSSTIALCVGGMFAFVIDRYKFPLKSAIEGILISPLVIPHFTVGLGFLILAAQVGLSRGFAVVVICHVILVLPFVLRSVYVSLRNLDQSYEHAAASLGAGPLRVLTTVTLPLLLPGLVSGWLFAAILSFNEFTASLFVTSQRTQTLPVAMYNYVREFADPSMAALSVMYIVATAALIAFANAFLGLGKVLNIEQSH</sequence>
<dbReference type="CDD" id="cd06261">
    <property type="entry name" value="TM_PBP2"/>
    <property type="match status" value="1"/>
</dbReference>
<evidence type="ECO:0000256" key="1">
    <source>
        <dbReference type="ARBA" id="ARBA00004429"/>
    </source>
</evidence>
<feature type="transmembrane region" description="Helical" evidence="8">
    <location>
        <begin position="12"/>
        <end position="38"/>
    </location>
</feature>
<keyword evidence="2 8" id="KW-0813">Transport</keyword>
<dbReference type="InterPro" id="IPR035906">
    <property type="entry name" value="MetI-like_sf"/>
</dbReference>
<dbReference type="Pfam" id="PF00528">
    <property type="entry name" value="BPD_transp_1"/>
    <property type="match status" value="1"/>
</dbReference>
<dbReference type="GO" id="GO:0005886">
    <property type="term" value="C:plasma membrane"/>
    <property type="evidence" value="ECO:0007669"/>
    <property type="project" value="UniProtKB-SubCell"/>
</dbReference>
<gene>
    <name evidence="10" type="ORF">SAMN05444164_2926</name>
</gene>
<name>A0A1H4VWB8_9BRAD</name>
<reference evidence="10 11" key="1">
    <citation type="submission" date="2016-10" db="EMBL/GenBank/DDBJ databases">
        <authorList>
            <person name="de Groot N.N."/>
        </authorList>
    </citation>
    <scope>NUCLEOTIDE SEQUENCE [LARGE SCALE GENOMIC DNA]</scope>
    <source>
        <strain evidence="10 11">MT12</strain>
    </source>
</reference>
<dbReference type="InterPro" id="IPR000515">
    <property type="entry name" value="MetI-like"/>
</dbReference>
<evidence type="ECO:0000256" key="3">
    <source>
        <dbReference type="ARBA" id="ARBA00022475"/>
    </source>
</evidence>
<feature type="domain" description="ABC transmembrane type-1" evidence="9">
    <location>
        <begin position="69"/>
        <end position="257"/>
    </location>
</feature>
<keyword evidence="3" id="KW-1003">Cell membrane</keyword>
<dbReference type="PANTHER" id="PTHR43357:SF4">
    <property type="entry name" value="INNER MEMBRANE ABC TRANSPORTER PERMEASE PROTEIN YDCV"/>
    <property type="match status" value="1"/>
</dbReference>
<feature type="transmembrane region" description="Helical" evidence="8">
    <location>
        <begin position="69"/>
        <end position="94"/>
    </location>
</feature>
<evidence type="ECO:0000313" key="11">
    <source>
        <dbReference type="Proteomes" id="UP000198992"/>
    </source>
</evidence>
<comment type="similarity">
    <text evidence="8">Belongs to the binding-protein-dependent transport system permease family.</text>
</comment>
<dbReference type="Proteomes" id="UP000198992">
    <property type="component" value="Unassembled WGS sequence"/>
</dbReference>
<comment type="subcellular location">
    <subcellularLocation>
        <location evidence="1">Cell inner membrane</location>
        <topology evidence="1">Multi-pass membrane protein</topology>
    </subcellularLocation>
    <subcellularLocation>
        <location evidence="8">Cell membrane</location>
        <topology evidence="8">Multi-pass membrane protein</topology>
    </subcellularLocation>
</comment>
<evidence type="ECO:0000259" key="9">
    <source>
        <dbReference type="PROSITE" id="PS50928"/>
    </source>
</evidence>
<dbReference type="AlphaFoldDB" id="A0A1H4VWB8"/>
<dbReference type="Gene3D" id="1.10.3720.10">
    <property type="entry name" value="MetI-like"/>
    <property type="match status" value="1"/>
</dbReference>
<evidence type="ECO:0000256" key="2">
    <source>
        <dbReference type="ARBA" id="ARBA00022448"/>
    </source>
</evidence>
<evidence type="ECO:0000256" key="4">
    <source>
        <dbReference type="ARBA" id="ARBA00022519"/>
    </source>
</evidence>
<evidence type="ECO:0000256" key="5">
    <source>
        <dbReference type="ARBA" id="ARBA00022692"/>
    </source>
</evidence>
<protein>
    <submittedName>
        <fullName evidence="10">Putative spermidine/putrescine transport system permease protein</fullName>
    </submittedName>
</protein>